<evidence type="ECO:0008006" key="4">
    <source>
        <dbReference type="Google" id="ProtNLM"/>
    </source>
</evidence>
<dbReference type="EMBL" id="LN831302">
    <property type="protein sequence ID" value="CQH58735.1"/>
    <property type="molecule type" value="Genomic_DNA"/>
</dbReference>
<dbReference type="OrthoDB" id="280951at2157"/>
<dbReference type="KEGG" id="hhb:Hhub_2814"/>
<dbReference type="AlphaFoldDB" id="A0A0U5HV86"/>
<keyword evidence="1" id="KW-0812">Transmembrane</keyword>
<feature type="transmembrane region" description="Helical" evidence="1">
    <location>
        <begin position="17"/>
        <end position="40"/>
    </location>
</feature>
<keyword evidence="1" id="KW-0472">Membrane</keyword>
<sequence>MPELQEETDPEGVDYGWVMQTTFVLTIVVGAPAVVVLSLFYTLPTWPSRVSFAVRVGAVVWLVTALATYWYARRNVEE</sequence>
<gene>
    <name evidence="2" type="ORF">HHUB_2814</name>
</gene>
<dbReference type="Pfam" id="PF19139">
    <property type="entry name" value="DUF5822"/>
    <property type="match status" value="1"/>
</dbReference>
<accession>A0A0U5HV86</accession>
<dbReference type="Proteomes" id="UP000066737">
    <property type="component" value="Chromosome I"/>
</dbReference>
<feature type="transmembrane region" description="Helical" evidence="1">
    <location>
        <begin position="52"/>
        <end position="72"/>
    </location>
</feature>
<dbReference type="RefSeq" id="WP_059057223.1">
    <property type="nucleotide sequence ID" value="NZ_CEML01000001.1"/>
</dbReference>
<dbReference type="GeneID" id="26659445"/>
<name>A0A0U5HV86_9EURY</name>
<protein>
    <recommendedName>
        <fullName evidence="4">Peptidoglycan-binding protein</fullName>
    </recommendedName>
</protein>
<organism evidence="2 3">
    <name type="scientific">Halobacterium hubeiense</name>
    <dbReference type="NCBI Taxonomy" id="1407499"/>
    <lineage>
        <taxon>Archaea</taxon>
        <taxon>Methanobacteriati</taxon>
        <taxon>Methanobacteriota</taxon>
        <taxon>Stenosarchaea group</taxon>
        <taxon>Halobacteria</taxon>
        <taxon>Halobacteriales</taxon>
        <taxon>Halobacteriaceae</taxon>
        <taxon>Halobacterium</taxon>
    </lineage>
</organism>
<proteinExistence type="predicted"/>
<dbReference type="InterPro" id="IPR043860">
    <property type="entry name" value="DUF5822"/>
</dbReference>
<keyword evidence="3" id="KW-1185">Reference proteome</keyword>
<evidence type="ECO:0000313" key="3">
    <source>
        <dbReference type="Proteomes" id="UP000066737"/>
    </source>
</evidence>
<evidence type="ECO:0000313" key="2">
    <source>
        <dbReference type="EMBL" id="CQH58735.1"/>
    </source>
</evidence>
<reference evidence="3" key="1">
    <citation type="journal article" date="2016" name="Environ. Microbiol.">
        <title>The complete genome of a viable archaeum isolated from 123-million-year-old rock salt.</title>
        <authorList>
            <person name="Jaakkola S.T."/>
            <person name="Pfeiffer F."/>
            <person name="Ravantti J.J."/>
            <person name="Guo Q."/>
            <person name="Liu Y."/>
            <person name="Chen X."/>
            <person name="Ma H."/>
            <person name="Yang C."/>
            <person name="Oksanen H.M."/>
            <person name="Bamford D.H."/>
        </authorList>
    </citation>
    <scope>NUCLEOTIDE SEQUENCE</scope>
    <source>
        <strain evidence="3">JI20-1</strain>
    </source>
</reference>
<evidence type="ECO:0000256" key="1">
    <source>
        <dbReference type="SAM" id="Phobius"/>
    </source>
</evidence>
<keyword evidence="1" id="KW-1133">Transmembrane helix</keyword>